<comment type="caution">
    <text evidence="3">The sequence shown here is derived from an EMBL/GenBank/DDBJ whole genome shotgun (WGS) entry which is preliminary data.</text>
</comment>
<dbReference type="InterPro" id="IPR003615">
    <property type="entry name" value="HNH_nuc"/>
</dbReference>
<feature type="domain" description="HNH nuclease" evidence="2">
    <location>
        <begin position="248"/>
        <end position="297"/>
    </location>
</feature>
<dbReference type="Pfam" id="PF13391">
    <property type="entry name" value="HNH_2"/>
    <property type="match status" value="1"/>
</dbReference>
<evidence type="ECO:0000313" key="3">
    <source>
        <dbReference type="EMBL" id="ORY37295.1"/>
    </source>
</evidence>
<name>A0A1Y2BT41_9FUNG</name>
<keyword evidence="4" id="KW-1185">Reference proteome</keyword>
<evidence type="ECO:0000256" key="1">
    <source>
        <dbReference type="SAM" id="MobiDB-lite"/>
    </source>
</evidence>
<reference evidence="3 4" key="1">
    <citation type="submission" date="2016-07" db="EMBL/GenBank/DDBJ databases">
        <title>Pervasive Adenine N6-methylation of Active Genes in Fungi.</title>
        <authorList>
            <consortium name="DOE Joint Genome Institute"/>
            <person name="Mondo S.J."/>
            <person name="Dannebaum R.O."/>
            <person name="Kuo R.C."/>
            <person name="Labutti K."/>
            <person name="Haridas S."/>
            <person name="Kuo A."/>
            <person name="Salamov A."/>
            <person name="Ahrendt S.R."/>
            <person name="Lipzen A."/>
            <person name="Sullivan W."/>
            <person name="Andreopoulos W.B."/>
            <person name="Clum A."/>
            <person name="Lindquist E."/>
            <person name="Daum C."/>
            <person name="Ramamoorthy G.K."/>
            <person name="Gryganskyi A."/>
            <person name="Culley D."/>
            <person name="Magnuson J.K."/>
            <person name="James T.Y."/>
            <person name="O'Malley M.A."/>
            <person name="Stajich J.E."/>
            <person name="Spatafora J.W."/>
            <person name="Visel A."/>
            <person name="Grigoriev I.V."/>
        </authorList>
    </citation>
    <scope>NUCLEOTIDE SEQUENCE [LARGE SCALE GENOMIC DNA]</scope>
    <source>
        <strain evidence="3 4">JEL800</strain>
    </source>
</reference>
<feature type="compositionally biased region" description="Low complexity" evidence="1">
    <location>
        <begin position="190"/>
        <end position="204"/>
    </location>
</feature>
<sequence length="417" mass="46541">MNIAYYQNAPEEPDVVETDAVDIGSFSAAPGDSKRVNGLIFKVMTSWKKISTYTETLPEELYHLLVVIPTAPISSFPLNEPSAPSHLFAISIWNAIESENILLAIPYRLTGKAWSRVQLFLSSICGDFNPNHYSLKSADETNTTLTELHLTDSDMLAPGRYYLIAKEGVPSLDVIYRPFPIIPRGKKAKSASGSSSPTGSPSSASKKRTRISAILDDVDDSVLVEAAIEENNRRIQFGKQIIARDNHCVITKACVSTQATHILDHSFLSNGINSVRNGILLRSDLATAFDNGLFSFHFRDGHYYFVAISVDLECFDGQQLDENLRVRADNSTWWSLETCPQPKLVKFHLRNSIFQHMRDSTEVIDMDLSDDEDFVDESVSMARMRVQGFFGESEVGKTLSKRITANTLVNLLDEENF</sequence>
<dbReference type="Proteomes" id="UP000193642">
    <property type="component" value="Unassembled WGS sequence"/>
</dbReference>
<evidence type="ECO:0000313" key="4">
    <source>
        <dbReference type="Proteomes" id="UP000193642"/>
    </source>
</evidence>
<feature type="region of interest" description="Disordered" evidence="1">
    <location>
        <begin position="185"/>
        <end position="208"/>
    </location>
</feature>
<gene>
    <name evidence="3" type="ORF">BCR33DRAFT_854861</name>
</gene>
<dbReference type="EMBL" id="MCGO01000051">
    <property type="protein sequence ID" value="ORY37295.1"/>
    <property type="molecule type" value="Genomic_DNA"/>
</dbReference>
<protein>
    <recommendedName>
        <fullName evidence="2">HNH nuclease domain-containing protein</fullName>
    </recommendedName>
</protein>
<accession>A0A1Y2BT41</accession>
<dbReference type="AlphaFoldDB" id="A0A1Y2BT41"/>
<organism evidence="3 4">
    <name type="scientific">Rhizoclosmatium globosum</name>
    <dbReference type="NCBI Taxonomy" id="329046"/>
    <lineage>
        <taxon>Eukaryota</taxon>
        <taxon>Fungi</taxon>
        <taxon>Fungi incertae sedis</taxon>
        <taxon>Chytridiomycota</taxon>
        <taxon>Chytridiomycota incertae sedis</taxon>
        <taxon>Chytridiomycetes</taxon>
        <taxon>Chytridiales</taxon>
        <taxon>Chytriomycetaceae</taxon>
        <taxon>Rhizoclosmatium</taxon>
    </lineage>
</organism>
<proteinExistence type="predicted"/>
<evidence type="ECO:0000259" key="2">
    <source>
        <dbReference type="Pfam" id="PF13391"/>
    </source>
</evidence>
<dbReference type="OrthoDB" id="2161682at2759"/>